<accession>A0A3N4KEV7</accession>
<proteinExistence type="predicted"/>
<dbReference type="Proteomes" id="UP000276215">
    <property type="component" value="Unassembled WGS sequence"/>
</dbReference>
<reference evidence="1 2" key="1">
    <citation type="journal article" date="2018" name="Nat. Ecol. Evol.">
        <title>Pezizomycetes genomes reveal the molecular basis of ectomycorrhizal truffle lifestyle.</title>
        <authorList>
            <person name="Murat C."/>
            <person name="Payen T."/>
            <person name="Noel B."/>
            <person name="Kuo A."/>
            <person name="Morin E."/>
            <person name="Chen J."/>
            <person name="Kohler A."/>
            <person name="Krizsan K."/>
            <person name="Balestrini R."/>
            <person name="Da Silva C."/>
            <person name="Montanini B."/>
            <person name="Hainaut M."/>
            <person name="Levati E."/>
            <person name="Barry K.W."/>
            <person name="Belfiori B."/>
            <person name="Cichocki N."/>
            <person name="Clum A."/>
            <person name="Dockter R.B."/>
            <person name="Fauchery L."/>
            <person name="Guy J."/>
            <person name="Iotti M."/>
            <person name="Le Tacon F."/>
            <person name="Lindquist E.A."/>
            <person name="Lipzen A."/>
            <person name="Malagnac F."/>
            <person name="Mello A."/>
            <person name="Molinier V."/>
            <person name="Miyauchi S."/>
            <person name="Poulain J."/>
            <person name="Riccioni C."/>
            <person name="Rubini A."/>
            <person name="Sitrit Y."/>
            <person name="Splivallo R."/>
            <person name="Traeger S."/>
            <person name="Wang M."/>
            <person name="Zifcakova L."/>
            <person name="Wipf D."/>
            <person name="Zambonelli A."/>
            <person name="Paolocci F."/>
            <person name="Nowrousian M."/>
            <person name="Ottonello S."/>
            <person name="Baldrian P."/>
            <person name="Spatafora J.W."/>
            <person name="Henrissat B."/>
            <person name="Nagy L.G."/>
            <person name="Aury J.M."/>
            <person name="Wincker P."/>
            <person name="Grigoriev I.V."/>
            <person name="Bonfante P."/>
            <person name="Martin F.M."/>
        </authorList>
    </citation>
    <scope>NUCLEOTIDE SEQUENCE [LARGE SCALE GENOMIC DNA]</scope>
    <source>
        <strain evidence="1 2">120613-1</strain>
    </source>
</reference>
<keyword evidence="2" id="KW-1185">Reference proteome</keyword>
<evidence type="ECO:0000313" key="1">
    <source>
        <dbReference type="EMBL" id="RPB04435.1"/>
    </source>
</evidence>
<gene>
    <name evidence="1" type="ORF">L873DRAFT_1353775</name>
</gene>
<dbReference type="AlphaFoldDB" id="A0A3N4KEV7"/>
<protein>
    <submittedName>
        <fullName evidence="1">Uncharacterized protein</fullName>
    </submittedName>
</protein>
<evidence type="ECO:0000313" key="2">
    <source>
        <dbReference type="Proteomes" id="UP000276215"/>
    </source>
</evidence>
<sequence length="132" mass="15216">MYARSVSGTSLIPGLDVPLVLGAIWVRLHLIDYCGWVALNIAGYALRDCELHSKLGDFFFFVVPPPSHRIIRNYFQVSEQAKQVWKSEEKRKKGWEEFQRTSSWPDPSSVGERCFRIRYLSQKCSVHQLGVV</sequence>
<organism evidence="1 2">
    <name type="scientific">Choiromyces venosus 120613-1</name>
    <dbReference type="NCBI Taxonomy" id="1336337"/>
    <lineage>
        <taxon>Eukaryota</taxon>
        <taxon>Fungi</taxon>
        <taxon>Dikarya</taxon>
        <taxon>Ascomycota</taxon>
        <taxon>Pezizomycotina</taxon>
        <taxon>Pezizomycetes</taxon>
        <taxon>Pezizales</taxon>
        <taxon>Tuberaceae</taxon>
        <taxon>Choiromyces</taxon>
    </lineage>
</organism>
<dbReference type="EMBL" id="ML120358">
    <property type="protein sequence ID" value="RPB04435.1"/>
    <property type="molecule type" value="Genomic_DNA"/>
</dbReference>
<name>A0A3N4KEV7_9PEZI</name>